<dbReference type="InterPro" id="IPR051796">
    <property type="entry name" value="ISF_SsuE-like"/>
</dbReference>
<keyword evidence="1" id="KW-0285">Flavoprotein</keyword>
<dbReference type="AlphaFoldDB" id="A0A645B199"/>
<evidence type="ECO:0000313" key="4">
    <source>
        <dbReference type="EMBL" id="MPM59187.1"/>
    </source>
</evidence>
<sequence length="216" mass="24234">MNIMAFNGSPRKDWNTANLLNKALEGAASKGATTELIHLYDLNYKGCISCFACKTKNGKSYGRCPVNDDLKDVFRKVEEVDAIILGSPIYFGRVSGEMASFLDRLLFQYLEYSNTGRSLFPGKIDTAFIYTMNVTEEMMKVAGMDVPIKINEMALKRIFGSTETLLSFDTCQFEDYSKVVSTMFDPHAKAISREEVFPKDCQKSFELGARLAEKAI</sequence>
<feature type="domain" description="NADPH-dependent FMN reductase-like" evidence="3">
    <location>
        <begin position="1"/>
        <end position="123"/>
    </location>
</feature>
<dbReference type="InterPro" id="IPR005025">
    <property type="entry name" value="FMN_Rdtase-like_dom"/>
</dbReference>
<evidence type="ECO:0000256" key="1">
    <source>
        <dbReference type="ARBA" id="ARBA00022630"/>
    </source>
</evidence>
<evidence type="ECO:0000259" key="3">
    <source>
        <dbReference type="Pfam" id="PF03358"/>
    </source>
</evidence>
<gene>
    <name evidence="4" type="ORF">SDC9_106027</name>
</gene>
<keyword evidence="2" id="KW-0288">FMN</keyword>
<reference evidence="4" key="1">
    <citation type="submission" date="2019-08" db="EMBL/GenBank/DDBJ databases">
        <authorList>
            <person name="Kucharzyk K."/>
            <person name="Murdoch R.W."/>
            <person name="Higgins S."/>
            <person name="Loffler F."/>
        </authorList>
    </citation>
    <scope>NUCLEOTIDE SEQUENCE</scope>
</reference>
<comment type="caution">
    <text evidence="4">The sequence shown here is derived from an EMBL/GenBank/DDBJ whole genome shotgun (WGS) entry which is preliminary data.</text>
</comment>
<organism evidence="4">
    <name type="scientific">bioreactor metagenome</name>
    <dbReference type="NCBI Taxonomy" id="1076179"/>
    <lineage>
        <taxon>unclassified sequences</taxon>
        <taxon>metagenomes</taxon>
        <taxon>ecological metagenomes</taxon>
    </lineage>
</organism>
<dbReference type="Pfam" id="PF03358">
    <property type="entry name" value="FMN_red"/>
    <property type="match status" value="1"/>
</dbReference>
<dbReference type="PANTHER" id="PTHR43278">
    <property type="entry name" value="NAD(P)H-DEPENDENT FMN-CONTAINING OXIDOREDUCTASE YWQN-RELATED"/>
    <property type="match status" value="1"/>
</dbReference>
<dbReference type="Gene3D" id="3.40.50.360">
    <property type="match status" value="1"/>
</dbReference>
<dbReference type="InterPro" id="IPR029039">
    <property type="entry name" value="Flavoprotein-like_sf"/>
</dbReference>
<name>A0A645B199_9ZZZZ</name>
<proteinExistence type="predicted"/>
<evidence type="ECO:0000256" key="2">
    <source>
        <dbReference type="ARBA" id="ARBA00022643"/>
    </source>
</evidence>
<dbReference type="PANTHER" id="PTHR43278:SF2">
    <property type="entry name" value="IRON-SULFUR FLAVOPROTEIN"/>
    <property type="match status" value="1"/>
</dbReference>
<dbReference type="EMBL" id="VSSQ01017164">
    <property type="protein sequence ID" value="MPM59187.1"/>
    <property type="molecule type" value="Genomic_DNA"/>
</dbReference>
<protein>
    <recommendedName>
        <fullName evidence="3">NADPH-dependent FMN reductase-like domain-containing protein</fullName>
    </recommendedName>
</protein>
<accession>A0A645B199</accession>
<dbReference type="GO" id="GO:0016491">
    <property type="term" value="F:oxidoreductase activity"/>
    <property type="evidence" value="ECO:0007669"/>
    <property type="project" value="InterPro"/>
</dbReference>
<dbReference type="SUPFAM" id="SSF52218">
    <property type="entry name" value="Flavoproteins"/>
    <property type="match status" value="1"/>
</dbReference>